<keyword evidence="2" id="KW-1185">Reference proteome</keyword>
<evidence type="ECO:0000313" key="1">
    <source>
        <dbReference type="EMBL" id="CAF0931680.1"/>
    </source>
</evidence>
<dbReference type="Proteomes" id="UP000663879">
    <property type="component" value="Unassembled WGS sequence"/>
</dbReference>
<reference evidence="1" key="1">
    <citation type="submission" date="2021-02" db="EMBL/GenBank/DDBJ databases">
        <authorList>
            <person name="Nowell W R."/>
        </authorList>
    </citation>
    <scope>NUCLEOTIDE SEQUENCE</scope>
    <source>
        <strain evidence="1">Ploen Becks lab</strain>
    </source>
</reference>
<dbReference type="AlphaFoldDB" id="A0A814BUT0"/>
<comment type="caution">
    <text evidence="1">The sequence shown here is derived from an EMBL/GenBank/DDBJ whole genome shotgun (WGS) entry which is preliminary data.</text>
</comment>
<organism evidence="1 2">
    <name type="scientific">Brachionus calyciflorus</name>
    <dbReference type="NCBI Taxonomy" id="104777"/>
    <lineage>
        <taxon>Eukaryota</taxon>
        <taxon>Metazoa</taxon>
        <taxon>Spiralia</taxon>
        <taxon>Gnathifera</taxon>
        <taxon>Rotifera</taxon>
        <taxon>Eurotatoria</taxon>
        <taxon>Monogononta</taxon>
        <taxon>Pseudotrocha</taxon>
        <taxon>Ploima</taxon>
        <taxon>Brachionidae</taxon>
        <taxon>Brachionus</taxon>
    </lineage>
</organism>
<feature type="non-terminal residue" evidence="1">
    <location>
        <position position="112"/>
    </location>
</feature>
<protein>
    <submittedName>
        <fullName evidence="1">Uncharacterized protein</fullName>
    </submittedName>
</protein>
<dbReference type="EMBL" id="CAJNOC010002417">
    <property type="protein sequence ID" value="CAF0931680.1"/>
    <property type="molecule type" value="Genomic_DNA"/>
</dbReference>
<dbReference type="OrthoDB" id="10200887at2759"/>
<name>A0A814BUT0_9BILA</name>
<gene>
    <name evidence="1" type="ORF">OXX778_LOCUS12941</name>
</gene>
<evidence type="ECO:0000313" key="2">
    <source>
        <dbReference type="Proteomes" id="UP000663879"/>
    </source>
</evidence>
<sequence length="112" mass="13322">MNEIDVILPCGSSIKYSNLIDQGDEIICQECSIKHYLNINEIFKMPLNKEKILKKEIEIFLEKLELNNLNQLIEKNFDEITFQIDIHSESLIQKINNYRIELQEKVKLKRNE</sequence>
<proteinExistence type="predicted"/>
<accession>A0A814BUT0</accession>